<sequence>MTAHGTAVAWSPVFAAHDNGPGAAFLDHQVLLPDERWDRGARVGCLRDILEWSAAGLPSVRLVEIDAPADPEVVTSFHDPGYAAAQGIFDAVPPGSRTEAGLLAVAAVRDLCGQVWHRRVRNGYALVRPAGHHSETDSAGGGCLFANGVLAALRARELGARRIVMIDWDAHHGNSQQAAFWDDPTVLTISIHQNRHFAPGTGGTDARGDGAGFGTNLNVPVPMGSGGGVYRAVFDEVVRPAVDRFRPDMVLVPSGLDASYLDPSARLALHSADYRWLAEQVVELAERHAGGRLLLTHEGGYALPYLPLCFLRIIEALSGDRTGVDDPFLRRWGTDFARAVPAEARELLAECRRLAAEVPEP</sequence>
<reference evidence="3 4" key="1">
    <citation type="submission" date="2023-02" db="EMBL/GenBank/DDBJ databases">
        <authorList>
            <person name="Mo P."/>
        </authorList>
    </citation>
    <scope>NUCLEOTIDE SEQUENCE [LARGE SCALE GENOMIC DNA]</scope>
    <source>
        <strain evidence="3 4">HUAS 3</strain>
    </source>
</reference>
<dbReference type="SUPFAM" id="SSF52768">
    <property type="entry name" value="Arginase/deacetylase"/>
    <property type="match status" value="1"/>
</dbReference>
<dbReference type="EMBL" id="CP118615">
    <property type="protein sequence ID" value="WDZ85851.1"/>
    <property type="molecule type" value="Genomic_DNA"/>
</dbReference>
<dbReference type="Gene3D" id="3.40.800.20">
    <property type="entry name" value="Histone deacetylase domain"/>
    <property type="match status" value="1"/>
</dbReference>
<dbReference type="InterPro" id="IPR023696">
    <property type="entry name" value="Ureohydrolase_dom_sf"/>
</dbReference>
<comment type="similarity">
    <text evidence="1">Belongs to the histone deacetylase family.</text>
</comment>
<dbReference type="InterPro" id="IPR000286">
    <property type="entry name" value="HDACs"/>
</dbReference>
<dbReference type="InterPro" id="IPR023801">
    <property type="entry name" value="His_deacetylse_dom"/>
</dbReference>
<dbReference type="PANTHER" id="PTHR10625">
    <property type="entry name" value="HISTONE DEACETYLASE HDAC1-RELATED"/>
    <property type="match status" value="1"/>
</dbReference>
<evidence type="ECO:0000259" key="2">
    <source>
        <dbReference type="Pfam" id="PF00850"/>
    </source>
</evidence>
<evidence type="ECO:0000256" key="1">
    <source>
        <dbReference type="ARBA" id="ARBA00005947"/>
    </source>
</evidence>
<dbReference type="Pfam" id="PF00850">
    <property type="entry name" value="Hist_deacetyl"/>
    <property type="match status" value="1"/>
</dbReference>
<feature type="domain" description="Histone deacetylase" evidence="2">
    <location>
        <begin position="98"/>
        <end position="316"/>
    </location>
</feature>
<evidence type="ECO:0000313" key="3">
    <source>
        <dbReference type="EMBL" id="WDZ85851.1"/>
    </source>
</evidence>
<dbReference type="Proteomes" id="UP001219605">
    <property type="component" value="Chromosome"/>
</dbReference>
<dbReference type="InterPro" id="IPR037138">
    <property type="entry name" value="His_deacetylse_dom_sf"/>
</dbReference>
<name>A0ABY7ZS39_9ACTN</name>
<proteinExistence type="inferred from homology"/>
<accession>A0ABY7ZS39</accession>
<dbReference type="PRINTS" id="PR01270">
    <property type="entry name" value="HDASUPER"/>
</dbReference>
<organism evidence="3 4">
    <name type="scientific">Micromonospora cathayae</name>
    <dbReference type="NCBI Taxonomy" id="3028804"/>
    <lineage>
        <taxon>Bacteria</taxon>
        <taxon>Bacillati</taxon>
        <taxon>Actinomycetota</taxon>
        <taxon>Actinomycetes</taxon>
        <taxon>Micromonosporales</taxon>
        <taxon>Micromonosporaceae</taxon>
        <taxon>Micromonospora</taxon>
    </lineage>
</organism>
<evidence type="ECO:0000313" key="4">
    <source>
        <dbReference type="Proteomes" id="UP001219605"/>
    </source>
</evidence>
<keyword evidence="4" id="KW-1185">Reference proteome</keyword>
<gene>
    <name evidence="3" type="ORF">PVK37_05295</name>
</gene>
<dbReference type="RefSeq" id="WP_275032611.1">
    <property type="nucleotide sequence ID" value="NZ_CP118615.1"/>
</dbReference>
<dbReference type="PANTHER" id="PTHR10625:SF10">
    <property type="entry name" value="HISTONE DEACETYLASE HDAC1"/>
    <property type="match status" value="1"/>
</dbReference>
<protein>
    <recommendedName>
        <fullName evidence="2">Histone deacetylase domain-containing protein</fullName>
    </recommendedName>
</protein>